<sequence>MPGLDVISLCPLRATSLLWRRSTGELTQTVICKATFDLLPGTCQLAERQEQPLDDDAHWNDDPSRSLYAPSDLVPFKARADVLLVGKAYAPRAQPVRSLVARLVVAEIDKTVEAIVDRLLGPDGQLTEGPWFTAMPLVYERASGGPETWNPVGVSSSRPDKQGRIRHPNLQPVGPQQTATKVTTPPTAFGPLAPSWPAKSRLLGALGASWGPTHHLRAPLPERLDPAWFNAAPSDQQVAVLRADQRLRLENLNRDHPLLLTALPGLQPSVRAEIQGERPLDLRMTCDTLWIDTDRAVCTLTWRGQVPLRKPDMAGRVVVSIMETGARDDDEDEPTQGHTATVQVDLPRDAAPPWLTSKPVSASAPPPPGPSGVAAGAALRAALGGAPLGTVHLGASTAPASLQPVAASLGAAASVATTSPVPGAPGASPPTGTASSSGAPPPAPPLLDGGITQSVAIPPPGSPSPSPVASDLTAPPLTPSGAPPTPSSAKLASAAPLPSEAQVPSSAPLLPSPQVPSSAPLLPSMQLPPSAQLPVSTSPSSPSPSSPTQASTTPPASPLVPSASPLAPPVGASRSPLASPLQGVTSPLPGALAAKPTAAPAPPPLVKPSPSGTPPAQVQPEQRWEPPRASGAARTVGETLATSAEGASPAGPGPARHRELSASSLGVLAASNAAAEPNQATRMAHATSLPAASPPAPARASGTLDLLELLWIDPPFAAKIRKQPDWKKRLVDVDPLPRDDERDPEATADRRKARDRRDVTALLRIAEPTDPEALEALIESALDDGALAPPLVLVAGELSLPFDPVATLEALLAAAAPFGQGDKRLKETMDAVVALLDTPGMSRAGSVAESLSTRVRDAFTQAYRSLSPSFLDEHAERTLLEQRAHQKRTLLGQSWLRGLLTPAPGQSPIPTYLPESLSTELPMYQRFKVRLVAEARLQLDQLEQHPIALRAVALARLVPRTKRP</sequence>
<dbReference type="RefSeq" id="WP_050429216.1">
    <property type="nucleotide sequence ID" value="NZ_CP012159.1"/>
</dbReference>
<feature type="compositionally biased region" description="Pro residues" evidence="1">
    <location>
        <begin position="476"/>
        <end position="486"/>
    </location>
</feature>
<dbReference type="PATRIC" id="fig|52.7.peg.937"/>
<feature type="compositionally biased region" description="Low complexity" evidence="1">
    <location>
        <begin position="487"/>
        <end position="499"/>
    </location>
</feature>
<accession>A0A0K1E7B1</accession>
<feature type="region of interest" description="Disordered" evidence="1">
    <location>
        <begin position="420"/>
        <end position="664"/>
    </location>
</feature>
<dbReference type="KEGG" id="ccro:CMC5_008700"/>
<evidence type="ECO:0000256" key="1">
    <source>
        <dbReference type="SAM" id="MobiDB-lite"/>
    </source>
</evidence>
<dbReference type="Pfam" id="PF09937">
    <property type="entry name" value="DUF2169"/>
    <property type="match status" value="1"/>
</dbReference>
<feature type="domain" description="DUF2169" evidence="2">
    <location>
        <begin position="25"/>
        <end position="303"/>
    </location>
</feature>
<feature type="compositionally biased region" description="Low complexity" evidence="1">
    <location>
        <begin position="420"/>
        <end position="438"/>
    </location>
</feature>
<dbReference type="AlphaFoldDB" id="A0A0K1E7B1"/>
<feature type="compositionally biased region" description="Pro residues" evidence="1">
    <location>
        <begin position="599"/>
        <end position="613"/>
    </location>
</feature>
<name>A0A0K1E7B1_CHOCO</name>
<feature type="compositionally biased region" description="Pro residues" evidence="1">
    <location>
        <begin position="457"/>
        <end position="466"/>
    </location>
</feature>
<feature type="region of interest" description="Disordered" evidence="1">
    <location>
        <begin position="734"/>
        <end position="754"/>
    </location>
</feature>
<evidence type="ECO:0000313" key="4">
    <source>
        <dbReference type="Proteomes" id="UP000067626"/>
    </source>
</evidence>
<feature type="region of interest" description="Disordered" evidence="1">
    <location>
        <begin position="149"/>
        <end position="179"/>
    </location>
</feature>
<feature type="region of interest" description="Disordered" evidence="1">
    <location>
        <begin position="676"/>
        <end position="699"/>
    </location>
</feature>
<feature type="compositionally biased region" description="Low complexity" evidence="1">
    <location>
        <begin position="546"/>
        <end position="573"/>
    </location>
</feature>
<dbReference type="Proteomes" id="UP000067626">
    <property type="component" value="Chromosome"/>
</dbReference>
<dbReference type="InterPro" id="IPR018683">
    <property type="entry name" value="DUF2169"/>
</dbReference>
<feature type="compositionally biased region" description="Low complexity" evidence="1">
    <location>
        <begin position="676"/>
        <end position="691"/>
    </location>
</feature>
<gene>
    <name evidence="3" type="ORF">CMC5_008700</name>
</gene>
<keyword evidence="4" id="KW-1185">Reference proteome</keyword>
<evidence type="ECO:0000313" key="3">
    <source>
        <dbReference type="EMBL" id="AKT36749.1"/>
    </source>
</evidence>
<dbReference type="EMBL" id="CP012159">
    <property type="protein sequence ID" value="AKT36749.1"/>
    <property type="molecule type" value="Genomic_DNA"/>
</dbReference>
<feature type="compositionally biased region" description="Low complexity" evidence="1">
    <location>
        <begin position="587"/>
        <end position="598"/>
    </location>
</feature>
<feature type="region of interest" description="Disordered" evidence="1">
    <location>
        <begin position="325"/>
        <end position="373"/>
    </location>
</feature>
<dbReference type="OrthoDB" id="5290767at2"/>
<organism evidence="3 4">
    <name type="scientific">Chondromyces crocatus</name>
    <dbReference type="NCBI Taxonomy" id="52"/>
    <lineage>
        <taxon>Bacteria</taxon>
        <taxon>Pseudomonadati</taxon>
        <taxon>Myxococcota</taxon>
        <taxon>Polyangia</taxon>
        <taxon>Polyangiales</taxon>
        <taxon>Polyangiaceae</taxon>
        <taxon>Chondromyces</taxon>
    </lineage>
</organism>
<proteinExistence type="predicted"/>
<dbReference type="STRING" id="52.CMC5_008700"/>
<reference evidence="3 4" key="1">
    <citation type="submission" date="2015-07" db="EMBL/GenBank/DDBJ databases">
        <title>Genome analysis of myxobacterium Chondromyces crocatus Cm c5 reveals a high potential for natural compound synthesis and the genetic basis for the loss of fruiting body formation.</title>
        <authorList>
            <person name="Zaburannyi N."/>
            <person name="Bunk B."/>
            <person name="Maier J."/>
            <person name="Overmann J."/>
            <person name="Mueller R."/>
        </authorList>
    </citation>
    <scope>NUCLEOTIDE SEQUENCE [LARGE SCALE GENOMIC DNA]</scope>
    <source>
        <strain evidence="3 4">Cm c5</strain>
    </source>
</reference>
<evidence type="ECO:0000259" key="2">
    <source>
        <dbReference type="Pfam" id="PF09937"/>
    </source>
</evidence>
<protein>
    <recommendedName>
        <fullName evidence="2">DUF2169 domain-containing protein</fullName>
    </recommendedName>
</protein>